<evidence type="ECO:0000256" key="3">
    <source>
        <dbReference type="ARBA" id="ARBA00022553"/>
    </source>
</evidence>
<dbReference type="InterPro" id="IPR011006">
    <property type="entry name" value="CheY-like_superfamily"/>
</dbReference>
<dbReference type="Gene3D" id="3.30.565.10">
    <property type="entry name" value="Histidine kinase-like ATPase, C-terminal domain"/>
    <property type="match status" value="1"/>
</dbReference>
<dbReference type="Proteomes" id="UP001600165">
    <property type="component" value="Unassembled WGS sequence"/>
</dbReference>
<evidence type="ECO:0000313" key="9">
    <source>
        <dbReference type="Proteomes" id="UP001600165"/>
    </source>
</evidence>
<dbReference type="PRINTS" id="PR00344">
    <property type="entry name" value="BCTRLSENSOR"/>
</dbReference>
<dbReference type="CDD" id="cd00082">
    <property type="entry name" value="HisKA"/>
    <property type="match status" value="1"/>
</dbReference>
<evidence type="ECO:0000256" key="5">
    <source>
        <dbReference type="ARBA" id="ARBA00022777"/>
    </source>
</evidence>
<sequence length="372" mass="42146">MSRLLLLFQQKENRRLLSQWLAENYQLVAPSLDTDSEAISALSASDFDLCILDGTAFSQLEPWLKNQRQAAEPVFWPCVLLIARSDVNLATRQLWQSVDDLLTTPLEKIELQARLEVLLRARQFSRQLQQANLELQQADEMKSRFVSILTHEFRNPLNVVSGFVQLLERSQNDPAKQAFMLQRIRHSIGKLNELVEGALVYSRADVGKLKFEPGICHLTEFCQQLVADFKLSCSTPPHLYLELPEAVPPVYLDETLLHHILSNLLSNAVKYSSPESPVHLRVHFQPNQVVFEIQDQGIGIPLIDQPDLFESFHRASNAKEIAGTGLGLSIVKQCVDRHGGQITFESQPDVGTLFTVCLPAAYEQIDFDFQHH</sequence>
<keyword evidence="9" id="KW-1185">Reference proteome</keyword>
<dbReference type="InterPro" id="IPR003661">
    <property type="entry name" value="HisK_dim/P_dom"/>
</dbReference>
<keyword evidence="4" id="KW-0808">Transferase</keyword>
<dbReference type="InterPro" id="IPR050736">
    <property type="entry name" value="Sensor_HK_Regulatory"/>
</dbReference>
<dbReference type="InterPro" id="IPR036097">
    <property type="entry name" value="HisK_dim/P_sf"/>
</dbReference>
<dbReference type="Gene3D" id="1.10.287.130">
    <property type="match status" value="1"/>
</dbReference>
<dbReference type="Pfam" id="PF00512">
    <property type="entry name" value="HisKA"/>
    <property type="match status" value="1"/>
</dbReference>
<keyword evidence="8" id="KW-0067">ATP-binding</keyword>
<dbReference type="RefSeq" id="WP_377966732.1">
    <property type="nucleotide sequence ID" value="NZ_JBHZOL010000090.1"/>
</dbReference>
<dbReference type="InterPro" id="IPR005467">
    <property type="entry name" value="His_kinase_dom"/>
</dbReference>
<keyword evidence="5" id="KW-0418">Kinase</keyword>
<comment type="caution">
    <text evidence="8">The sequence shown here is derived from an EMBL/GenBank/DDBJ whole genome shotgun (WGS) entry which is preliminary data.</text>
</comment>
<proteinExistence type="predicted"/>
<dbReference type="EC" id="2.7.13.3" evidence="2"/>
<dbReference type="EMBL" id="JBHZOL010000090">
    <property type="protein sequence ID" value="MFE4107730.1"/>
    <property type="molecule type" value="Genomic_DNA"/>
</dbReference>
<evidence type="ECO:0000256" key="6">
    <source>
        <dbReference type="ARBA" id="ARBA00023012"/>
    </source>
</evidence>
<dbReference type="InterPro" id="IPR003594">
    <property type="entry name" value="HATPase_dom"/>
</dbReference>
<dbReference type="Pfam" id="PF02518">
    <property type="entry name" value="HATPase_c"/>
    <property type="match status" value="1"/>
</dbReference>
<evidence type="ECO:0000256" key="1">
    <source>
        <dbReference type="ARBA" id="ARBA00000085"/>
    </source>
</evidence>
<dbReference type="SUPFAM" id="SSF55874">
    <property type="entry name" value="ATPase domain of HSP90 chaperone/DNA topoisomerase II/histidine kinase"/>
    <property type="match status" value="1"/>
</dbReference>
<dbReference type="SMART" id="SM00388">
    <property type="entry name" value="HisKA"/>
    <property type="match status" value="1"/>
</dbReference>
<dbReference type="InterPro" id="IPR004358">
    <property type="entry name" value="Sig_transdc_His_kin-like_C"/>
</dbReference>
<evidence type="ECO:0000256" key="4">
    <source>
        <dbReference type="ARBA" id="ARBA00022679"/>
    </source>
</evidence>
<protein>
    <recommendedName>
        <fullName evidence="2">histidine kinase</fullName>
        <ecNumber evidence="2">2.7.13.3</ecNumber>
    </recommendedName>
</protein>
<evidence type="ECO:0000313" key="8">
    <source>
        <dbReference type="EMBL" id="MFE4107730.1"/>
    </source>
</evidence>
<dbReference type="Gene3D" id="3.40.50.2300">
    <property type="match status" value="1"/>
</dbReference>
<gene>
    <name evidence="8" type="ORF">ACFVKH_15680</name>
</gene>
<dbReference type="SUPFAM" id="SSF47384">
    <property type="entry name" value="Homodimeric domain of signal transducing histidine kinase"/>
    <property type="match status" value="1"/>
</dbReference>
<dbReference type="SUPFAM" id="SSF52172">
    <property type="entry name" value="CheY-like"/>
    <property type="match status" value="1"/>
</dbReference>
<reference evidence="8 9" key="1">
    <citation type="submission" date="2024-10" db="EMBL/GenBank/DDBJ databases">
        <authorList>
            <person name="Ratan Roy A."/>
            <person name="Morales Sandoval P.H."/>
            <person name="De Los Santos Villalobos S."/>
            <person name="Chakraborty S."/>
            <person name="Mukherjee J."/>
        </authorList>
    </citation>
    <scope>NUCLEOTIDE SEQUENCE [LARGE SCALE GENOMIC DNA]</scope>
    <source>
        <strain evidence="8 9">S1</strain>
    </source>
</reference>
<keyword evidence="8" id="KW-0547">Nucleotide-binding</keyword>
<accession>A0ABW6IJF2</accession>
<organism evidence="8 9">
    <name type="scientific">Almyronema epifaneia S1</name>
    <dbReference type="NCBI Taxonomy" id="2991925"/>
    <lineage>
        <taxon>Bacteria</taxon>
        <taxon>Bacillati</taxon>
        <taxon>Cyanobacteriota</taxon>
        <taxon>Cyanophyceae</taxon>
        <taxon>Nodosilineales</taxon>
        <taxon>Nodosilineaceae</taxon>
        <taxon>Almyronema</taxon>
        <taxon>Almyronema epifaneia</taxon>
    </lineage>
</organism>
<evidence type="ECO:0000259" key="7">
    <source>
        <dbReference type="PROSITE" id="PS50109"/>
    </source>
</evidence>
<keyword evidence="6" id="KW-0902">Two-component regulatory system</keyword>
<name>A0ABW6IJF2_9CYAN</name>
<comment type="catalytic activity">
    <reaction evidence="1">
        <text>ATP + protein L-histidine = ADP + protein N-phospho-L-histidine.</text>
        <dbReference type="EC" id="2.7.13.3"/>
    </reaction>
</comment>
<dbReference type="SMART" id="SM00387">
    <property type="entry name" value="HATPase_c"/>
    <property type="match status" value="1"/>
</dbReference>
<feature type="domain" description="Histidine kinase" evidence="7">
    <location>
        <begin position="148"/>
        <end position="362"/>
    </location>
</feature>
<dbReference type="PANTHER" id="PTHR43711">
    <property type="entry name" value="TWO-COMPONENT HISTIDINE KINASE"/>
    <property type="match status" value="1"/>
</dbReference>
<evidence type="ECO:0000256" key="2">
    <source>
        <dbReference type="ARBA" id="ARBA00012438"/>
    </source>
</evidence>
<dbReference type="PANTHER" id="PTHR43711:SF26">
    <property type="entry name" value="SENSOR HISTIDINE KINASE RCSC"/>
    <property type="match status" value="1"/>
</dbReference>
<dbReference type="CDD" id="cd00075">
    <property type="entry name" value="HATPase"/>
    <property type="match status" value="1"/>
</dbReference>
<dbReference type="PROSITE" id="PS50109">
    <property type="entry name" value="HIS_KIN"/>
    <property type="match status" value="1"/>
</dbReference>
<dbReference type="GO" id="GO:0005524">
    <property type="term" value="F:ATP binding"/>
    <property type="evidence" value="ECO:0007669"/>
    <property type="project" value="UniProtKB-KW"/>
</dbReference>
<keyword evidence="3" id="KW-0597">Phosphoprotein</keyword>
<dbReference type="InterPro" id="IPR036890">
    <property type="entry name" value="HATPase_C_sf"/>
</dbReference>